<proteinExistence type="inferred from homology"/>
<dbReference type="Pfam" id="PF02321">
    <property type="entry name" value="OEP"/>
    <property type="match status" value="2"/>
</dbReference>
<sequence length="437" mass="46966">MKKSAFILTSLGIASLLSSCQNTSPTLVEPIGGLGVKGADTSEARAYTVSSSASVDDLIDLMEKHQPALISAAAEVERLRAQSVVDASLPDPMVKLTAGDMAETAAGKVEAMIGVEQKIPHLGKLSALKGRTLEQVKAASAARQTISLKLAYQLRNAYWSYYQDHQSIGIHQQNKALLNDLRQSVEARVAAGGAAQEDLLRISTEIAKVDREIIQLRRNLATYRATLNTLLFRPPSSNLPAPRYSGATLSNQEMHVVANSHPEIRQALAQMRAAEQSIRLAKLQRSPDFVAGLSYGAVSSSGLAPSANGRDQVMGTIGMSIPLWEKKNRAVEASARSALDAAKAGTSVVRQNLRSEAASAAADISAQQELISLFDKRIIPDSKQAFELSTTAYSNGKSSFTDVIDTWRQLLNYELQQVANKASLGKATARFKYATNS</sequence>
<dbReference type="RefSeq" id="WP_143158573.1">
    <property type="nucleotide sequence ID" value="NZ_FQYR01000003.1"/>
</dbReference>
<reference evidence="2 3" key="1">
    <citation type="submission" date="2016-11" db="EMBL/GenBank/DDBJ databases">
        <authorList>
            <person name="Jaros S."/>
            <person name="Januszkiewicz K."/>
            <person name="Wedrychowicz H."/>
        </authorList>
    </citation>
    <scope>NUCLEOTIDE SEQUENCE [LARGE SCALE GENOMIC DNA]</scope>
    <source>
        <strain evidence="2 3">DSM 18772</strain>
    </source>
</reference>
<dbReference type="PANTHER" id="PTHR30203:SF24">
    <property type="entry name" value="BLR4935 PROTEIN"/>
    <property type="match status" value="1"/>
</dbReference>
<evidence type="ECO:0000313" key="3">
    <source>
        <dbReference type="Proteomes" id="UP000184510"/>
    </source>
</evidence>
<dbReference type="OrthoDB" id="9791261at2"/>
<accession>A0A1M6GIV6</accession>
<dbReference type="PANTHER" id="PTHR30203">
    <property type="entry name" value="OUTER MEMBRANE CATION EFFLUX PROTEIN"/>
    <property type="match status" value="1"/>
</dbReference>
<dbReference type="GO" id="GO:0015562">
    <property type="term" value="F:efflux transmembrane transporter activity"/>
    <property type="evidence" value="ECO:0007669"/>
    <property type="project" value="InterPro"/>
</dbReference>
<dbReference type="Gene3D" id="1.20.1600.10">
    <property type="entry name" value="Outer membrane efflux proteins (OEP)"/>
    <property type="match status" value="1"/>
</dbReference>
<gene>
    <name evidence="2" type="ORF">SAMN02745181_1182</name>
</gene>
<dbReference type="PROSITE" id="PS51257">
    <property type="entry name" value="PROKAR_LIPOPROTEIN"/>
    <property type="match status" value="1"/>
</dbReference>
<dbReference type="Proteomes" id="UP000184510">
    <property type="component" value="Unassembled WGS sequence"/>
</dbReference>
<dbReference type="AlphaFoldDB" id="A0A1M6GIV6"/>
<dbReference type="InterPro" id="IPR010131">
    <property type="entry name" value="MdtP/NodT-like"/>
</dbReference>
<dbReference type="InParanoid" id="A0A1M6GIV6"/>
<evidence type="ECO:0000256" key="1">
    <source>
        <dbReference type="ARBA" id="ARBA00007613"/>
    </source>
</evidence>
<evidence type="ECO:0000313" key="2">
    <source>
        <dbReference type="EMBL" id="SHJ09861.1"/>
    </source>
</evidence>
<dbReference type="STRING" id="1123071.SAMN02745181_1182"/>
<dbReference type="EMBL" id="FQYR01000003">
    <property type="protein sequence ID" value="SHJ09861.1"/>
    <property type="molecule type" value="Genomic_DNA"/>
</dbReference>
<name>A0A1M6GIV6_9BACT</name>
<comment type="similarity">
    <text evidence="1">Belongs to the outer membrane factor (OMF) (TC 1.B.17) family.</text>
</comment>
<dbReference type="SUPFAM" id="SSF56954">
    <property type="entry name" value="Outer membrane efflux proteins (OEP)"/>
    <property type="match status" value="1"/>
</dbReference>
<protein>
    <submittedName>
        <fullName evidence="2">Outer membrane protein TolC</fullName>
    </submittedName>
</protein>
<organism evidence="2 3">
    <name type="scientific">Rubritalea squalenifaciens DSM 18772</name>
    <dbReference type="NCBI Taxonomy" id="1123071"/>
    <lineage>
        <taxon>Bacteria</taxon>
        <taxon>Pseudomonadati</taxon>
        <taxon>Verrucomicrobiota</taxon>
        <taxon>Verrucomicrobiia</taxon>
        <taxon>Verrucomicrobiales</taxon>
        <taxon>Rubritaleaceae</taxon>
        <taxon>Rubritalea</taxon>
    </lineage>
</organism>
<dbReference type="InterPro" id="IPR003423">
    <property type="entry name" value="OMP_efflux"/>
</dbReference>
<keyword evidence="3" id="KW-1185">Reference proteome</keyword>